<evidence type="ECO:0000256" key="2">
    <source>
        <dbReference type="ARBA" id="ARBA00004173"/>
    </source>
</evidence>
<dbReference type="GO" id="GO:0005874">
    <property type="term" value="C:microtubule"/>
    <property type="evidence" value="ECO:0007669"/>
    <property type="project" value="UniProtKB-KW"/>
</dbReference>
<dbReference type="InterPro" id="IPR029058">
    <property type="entry name" value="AB_hydrolase_fold"/>
</dbReference>
<dbReference type="GeneTree" id="ENSGT00390000007636"/>
<feature type="domain" description="KANSL3 helical" evidence="15">
    <location>
        <begin position="197"/>
        <end position="339"/>
    </location>
</feature>
<dbReference type="InterPro" id="IPR026555">
    <property type="entry name" value="NSL3/Tex30"/>
</dbReference>
<dbReference type="Pfam" id="PF23154">
    <property type="entry name" value="KANSL3_1st"/>
    <property type="match status" value="1"/>
</dbReference>
<comment type="subcellular location">
    <subcellularLocation>
        <location evidence="3">Cytoplasm</location>
        <location evidence="3">Cytoskeleton</location>
        <location evidence="3">Spindle pole</location>
    </subcellularLocation>
    <subcellularLocation>
        <location evidence="2">Mitochondrion</location>
    </subcellularLocation>
    <subcellularLocation>
        <location evidence="1">Nucleus</location>
    </subcellularLocation>
</comment>
<feature type="region of interest" description="Disordered" evidence="13">
    <location>
        <begin position="834"/>
        <end position="853"/>
    </location>
</feature>
<feature type="compositionally biased region" description="Low complexity" evidence="13">
    <location>
        <begin position="793"/>
        <end position="808"/>
    </location>
</feature>
<feature type="compositionally biased region" description="Polar residues" evidence="13">
    <location>
        <begin position="664"/>
        <end position="683"/>
    </location>
</feature>
<gene>
    <name evidence="16" type="primary">NFRKB</name>
</gene>
<dbReference type="AlphaFoldDB" id="A0AAX7VEB1"/>
<keyword evidence="8" id="KW-0206">Cytoskeleton</keyword>
<reference evidence="17" key="2">
    <citation type="submission" date="2023-03" db="EMBL/GenBank/DDBJ databases">
        <authorList>
            <consortium name="Wellcome Sanger Institute Data Sharing"/>
        </authorList>
    </citation>
    <scope>NUCLEOTIDE SEQUENCE [LARGE SCALE GENOMIC DNA]</scope>
</reference>
<evidence type="ECO:0000256" key="11">
    <source>
        <dbReference type="ARBA" id="ARBA00077273"/>
    </source>
</evidence>
<sequence>MYVANLPIYIYIQRCLKGTVNCCSDCCFSALSNLTSRMKYLALPLCALLSLTNSECINKKIRTWCATPQRFPDDCVSVFDPEFVLNQHQLSRSSRGPLGPRKRMHRGGDKDFQTSARKMGTSLLFQLSAHERELDLVFLDHSYAKPWNAHPDASSARPTRTLFVTPRRQPEPVLDSDSLIDVETVTPTPVLLYDNHKALSVMKECERHVLFARTVAESPPPPDDWEEHVNKTGWTVAQNKLFNKVIKALQAERLARLANENTSNEPILRRIAVDKCARKVRHALASVNWDTKLTQWLHTTLIESLSLAMLAAYLDVLQTLKSKLPSLIDRMLLSSAKTGAPSAEALSLLLKRPWDPAVGVLSQNKPSKLPGSPLILIAPSSPTNPALSTSRRMRFWQSQLSFFGKVIPIHTHVNSGANIGITQCLEHMLGTVRAKVMEVHSHFPHKPIILVGWNAGALMACHVSLMEYLTAVVCLGFPLLTVNGPRGDVDDPLLDMKTPVLFVVGQNALQCSTEGMEEFREKLRADNSMVVVGGADDNLRINSAKMKSEGLTQTMVDRCIQDEIADFLSGVLTRAEGHGHGSGELRDMDTEKKKRPRRELPFDMERGRPSSPALRVPISPSGSEDLSSVCSSPTSSPKPKTSGLSPAQKSSLITATQLLKTHMQRSGTVLTHKQAQVPVTSDQMEGLDRDELRSHGKRRQTPSPTPSKASKRAKIKVTIVSQSDSAGGSLSPAAHEVGVSGKPLTVTMGQTVAGAKELSGLLTGQRSGSLSEVSGALSPGSSSFSSVQPCMVSGPSTPAQAQAPATAQAPSASSLLQGLSFSLQEIVTKAPNVPSTAANTGGTQGPVLSSAGTSSSTLLRAVPVVTTGGVAKTTAIHQLLTNGGLAKLASSLPGLAHITNQTTGMSRAAKTRRPR</sequence>
<evidence type="ECO:0000256" key="6">
    <source>
        <dbReference type="ARBA" id="ARBA00022853"/>
    </source>
</evidence>
<evidence type="ECO:0000256" key="4">
    <source>
        <dbReference type="ARBA" id="ARBA00022490"/>
    </source>
</evidence>
<name>A0AAX7VEB1_ASTCA</name>
<feature type="region of interest" description="Disordered" evidence="13">
    <location>
        <begin position="575"/>
        <end position="649"/>
    </location>
</feature>
<keyword evidence="4" id="KW-0963">Cytoplasm</keyword>
<evidence type="ECO:0000256" key="13">
    <source>
        <dbReference type="SAM" id="MobiDB-lite"/>
    </source>
</evidence>
<dbReference type="InterPro" id="IPR046879">
    <property type="entry name" value="KANL3/Tex30_Abhydrolase"/>
</dbReference>
<evidence type="ECO:0000256" key="8">
    <source>
        <dbReference type="ARBA" id="ARBA00023212"/>
    </source>
</evidence>
<evidence type="ECO:0000313" key="16">
    <source>
        <dbReference type="Ensembl" id="ENSACLP00000079422.1"/>
    </source>
</evidence>
<dbReference type="GO" id="GO:0000922">
    <property type="term" value="C:spindle pole"/>
    <property type="evidence" value="ECO:0007669"/>
    <property type="project" value="UniProtKB-SubCell"/>
</dbReference>
<dbReference type="GO" id="GO:0006325">
    <property type="term" value="P:chromatin organization"/>
    <property type="evidence" value="ECO:0007669"/>
    <property type="project" value="UniProtKB-KW"/>
</dbReference>
<evidence type="ECO:0000259" key="15">
    <source>
        <dbReference type="Pfam" id="PF23154"/>
    </source>
</evidence>
<evidence type="ECO:0000259" key="14">
    <source>
        <dbReference type="Pfam" id="PF20408"/>
    </source>
</evidence>
<dbReference type="Proteomes" id="UP000265100">
    <property type="component" value="Chromosome 12"/>
</dbReference>
<feature type="region of interest" description="Disordered" evidence="13">
    <location>
        <begin position="91"/>
        <end position="112"/>
    </location>
</feature>
<evidence type="ECO:0000256" key="10">
    <source>
        <dbReference type="ARBA" id="ARBA00068104"/>
    </source>
</evidence>
<keyword evidence="6" id="KW-0156">Chromatin regulator</keyword>
<reference evidence="16" key="3">
    <citation type="submission" date="2025-08" db="UniProtKB">
        <authorList>
            <consortium name="Ensembl"/>
        </authorList>
    </citation>
    <scope>IDENTIFICATION</scope>
</reference>
<protein>
    <recommendedName>
        <fullName evidence="10">KAT8 regulatory NSL complex subunit 3</fullName>
    </recommendedName>
    <alternativeName>
        <fullName evidence="11">NSL complex protein NSL3</fullName>
    </alternativeName>
    <alternativeName>
        <fullName evidence="12">Non-specific lethal 3 homolog</fullName>
    </alternativeName>
</protein>
<reference evidence="16 17" key="1">
    <citation type="submission" date="2018-05" db="EMBL/GenBank/DDBJ databases">
        <authorList>
            <person name="Datahose"/>
        </authorList>
    </citation>
    <scope>NUCLEOTIDE SEQUENCE</scope>
</reference>
<dbReference type="PANTHER" id="PTHR13136:SF16">
    <property type="entry name" value="KAT8 REGULATORY NSL COMPLEX SUBUNIT 3"/>
    <property type="match status" value="1"/>
</dbReference>
<dbReference type="InterPro" id="IPR056519">
    <property type="entry name" value="KANSL3_1st"/>
</dbReference>
<dbReference type="GO" id="GO:0005634">
    <property type="term" value="C:nucleus"/>
    <property type="evidence" value="ECO:0007669"/>
    <property type="project" value="UniProtKB-SubCell"/>
</dbReference>
<evidence type="ECO:0000256" key="9">
    <source>
        <dbReference type="ARBA" id="ARBA00023242"/>
    </source>
</evidence>
<feature type="compositionally biased region" description="Low complexity" evidence="13">
    <location>
        <begin position="626"/>
        <end position="646"/>
    </location>
</feature>
<accession>A0AAX7VEB1</accession>
<keyword evidence="5" id="KW-0493">Microtubule</keyword>
<evidence type="ECO:0000256" key="7">
    <source>
        <dbReference type="ARBA" id="ARBA00023128"/>
    </source>
</evidence>
<dbReference type="SUPFAM" id="SSF53474">
    <property type="entry name" value="alpha/beta-Hydrolases"/>
    <property type="match status" value="1"/>
</dbReference>
<keyword evidence="7" id="KW-0496">Mitochondrion</keyword>
<proteinExistence type="predicted"/>
<dbReference type="PANTHER" id="PTHR13136">
    <property type="entry name" value="TESTIS DEVELOPMENT PROTEIN PRTD"/>
    <property type="match status" value="1"/>
</dbReference>
<feature type="compositionally biased region" description="Basic and acidic residues" evidence="13">
    <location>
        <begin position="575"/>
        <end position="608"/>
    </location>
</feature>
<dbReference type="FunFam" id="3.40.50.1820:FF:000032">
    <property type="entry name" value="KAT8 regulatory NSL complex subunit 3 isoform X2"/>
    <property type="match status" value="1"/>
</dbReference>
<dbReference type="GO" id="GO:0044545">
    <property type="term" value="C:NSL complex"/>
    <property type="evidence" value="ECO:0007669"/>
    <property type="project" value="TreeGrafter"/>
</dbReference>
<evidence type="ECO:0000256" key="5">
    <source>
        <dbReference type="ARBA" id="ARBA00022701"/>
    </source>
</evidence>
<keyword evidence="17" id="KW-1185">Reference proteome</keyword>
<evidence type="ECO:0000313" key="17">
    <source>
        <dbReference type="Proteomes" id="UP000265100"/>
    </source>
</evidence>
<feature type="region of interest" description="Disordered" evidence="13">
    <location>
        <begin position="787"/>
        <end position="808"/>
    </location>
</feature>
<dbReference type="Ensembl" id="ENSACLT00000080667.1">
    <property type="protein sequence ID" value="ENSACLP00000079422.1"/>
    <property type="gene ID" value="ENSACLG00000008354.2"/>
</dbReference>
<evidence type="ECO:0000256" key="3">
    <source>
        <dbReference type="ARBA" id="ARBA00004647"/>
    </source>
</evidence>
<dbReference type="Pfam" id="PF20408">
    <property type="entry name" value="Abhydrolase_11"/>
    <property type="match status" value="1"/>
</dbReference>
<evidence type="ECO:0000256" key="12">
    <source>
        <dbReference type="ARBA" id="ARBA00079519"/>
    </source>
</evidence>
<feature type="domain" description="KANL3/Tex30 alpha/beta hydrolase-like" evidence="14">
    <location>
        <begin position="428"/>
        <end position="563"/>
    </location>
</feature>
<reference evidence="16" key="4">
    <citation type="submission" date="2025-09" db="UniProtKB">
        <authorList>
            <consortium name="Ensembl"/>
        </authorList>
    </citation>
    <scope>IDENTIFICATION</scope>
</reference>
<evidence type="ECO:0000256" key="1">
    <source>
        <dbReference type="ARBA" id="ARBA00004123"/>
    </source>
</evidence>
<organism evidence="16 17">
    <name type="scientific">Astatotilapia calliptera</name>
    <name type="common">Eastern happy</name>
    <name type="synonym">Chromis callipterus</name>
    <dbReference type="NCBI Taxonomy" id="8154"/>
    <lineage>
        <taxon>Eukaryota</taxon>
        <taxon>Metazoa</taxon>
        <taxon>Chordata</taxon>
        <taxon>Craniata</taxon>
        <taxon>Vertebrata</taxon>
        <taxon>Euteleostomi</taxon>
        <taxon>Actinopterygii</taxon>
        <taxon>Neopterygii</taxon>
        <taxon>Teleostei</taxon>
        <taxon>Neoteleostei</taxon>
        <taxon>Acanthomorphata</taxon>
        <taxon>Ovalentaria</taxon>
        <taxon>Cichlomorphae</taxon>
        <taxon>Cichliformes</taxon>
        <taxon>Cichlidae</taxon>
        <taxon>African cichlids</taxon>
        <taxon>Pseudocrenilabrinae</taxon>
        <taxon>Haplochromini</taxon>
        <taxon>Astatotilapia</taxon>
    </lineage>
</organism>
<dbReference type="Gene3D" id="3.40.50.1820">
    <property type="entry name" value="alpha/beta hydrolase"/>
    <property type="match status" value="1"/>
</dbReference>
<keyword evidence="9" id="KW-0539">Nucleus</keyword>
<dbReference type="GO" id="GO:0045944">
    <property type="term" value="P:positive regulation of transcription by RNA polymerase II"/>
    <property type="evidence" value="ECO:0007669"/>
    <property type="project" value="TreeGrafter"/>
</dbReference>
<feature type="region of interest" description="Disordered" evidence="13">
    <location>
        <begin position="664"/>
        <end position="714"/>
    </location>
</feature>
<dbReference type="GO" id="GO:0005739">
    <property type="term" value="C:mitochondrion"/>
    <property type="evidence" value="ECO:0007669"/>
    <property type="project" value="UniProtKB-SubCell"/>
</dbReference>